<dbReference type="GeneID" id="24258012"/>
<dbReference type="PANTHER" id="PTHR34846">
    <property type="entry name" value="4-CARBOXYMUCONOLACTONE DECARBOXYLASE FAMILY PROTEIN (AFU_ORTHOLOGUE AFUA_6G11590)"/>
    <property type="match status" value="1"/>
</dbReference>
<reference evidence="3" key="1">
    <citation type="journal article" date="2014" name="BMC Genomics">
        <title>Genome sequencing of two Neorhizobium galegae strains reveals a noeT gene responsible for the unusual acetylation of the nodulation factors.</title>
        <authorList>
            <person name="Osterman J."/>
            <person name="Marsh J."/>
            <person name="Laine P.K."/>
            <person name="Zeng Z."/>
            <person name="Alatalo E."/>
            <person name="Sullivan J.T."/>
            <person name="Young J.P."/>
            <person name="Thomas-Oates J."/>
            <person name="Paulin L."/>
            <person name="Lindstrom K."/>
        </authorList>
    </citation>
    <scope>NUCLEOTIDE SEQUENCE [LARGE SCALE GENOMIC DNA]</scope>
    <source>
        <strain evidence="3">HAMBI 540</strain>
    </source>
</reference>
<dbReference type="PANTHER" id="PTHR34846:SF10">
    <property type="entry name" value="CYTOPLASMIC PROTEIN"/>
    <property type="match status" value="1"/>
</dbReference>
<dbReference type="SUPFAM" id="SSF69118">
    <property type="entry name" value="AhpD-like"/>
    <property type="match status" value="1"/>
</dbReference>
<sequence>MSAKLNPFAAAPLLMKAWMGVSTDVDASLEPSLIELVKIRSSQINGCANCINMHTTEARARGESEQRIYLLSAWREAPCYSDRERAALGWTEALTRLPEGHSSESGYAALKAEFTEEEQVKLTLMINVINGWNRLAVGFGLWNDAAGAKTVQAAA</sequence>
<name>A0A068SWJ5_NEOGA</name>
<organism evidence="2 3">
    <name type="scientific">Neorhizobium galegae bv. orientalis str. HAMBI 540</name>
    <dbReference type="NCBI Taxonomy" id="1028800"/>
    <lineage>
        <taxon>Bacteria</taxon>
        <taxon>Pseudomonadati</taxon>
        <taxon>Pseudomonadota</taxon>
        <taxon>Alphaproteobacteria</taxon>
        <taxon>Hyphomicrobiales</taxon>
        <taxon>Rhizobiaceae</taxon>
        <taxon>Rhizobium/Agrobacterium group</taxon>
        <taxon>Neorhizobium</taxon>
    </lineage>
</organism>
<gene>
    <name evidence="2" type="ORF">RG540_CH32310</name>
</gene>
<protein>
    <submittedName>
        <fullName evidence="2">Alkylhydroperoxidase like protein, AhpD family</fullName>
    </submittedName>
</protein>
<proteinExistence type="predicted"/>
<dbReference type="eggNOG" id="COG2128">
    <property type="taxonomic scope" value="Bacteria"/>
</dbReference>
<evidence type="ECO:0000259" key="1">
    <source>
        <dbReference type="Pfam" id="PF02627"/>
    </source>
</evidence>
<dbReference type="Gene3D" id="1.20.1290.10">
    <property type="entry name" value="AhpD-like"/>
    <property type="match status" value="1"/>
</dbReference>
<dbReference type="NCBIfam" id="TIGR00778">
    <property type="entry name" value="ahpD_dom"/>
    <property type="match status" value="1"/>
</dbReference>
<feature type="domain" description="Carboxymuconolactone decarboxylase-like" evidence="1">
    <location>
        <begin position="12"/>
        <end position="93"/>
    </location>
</feature>
<keyword evidence="2" id="KW-0575">Peroxidase</keyword>
<evidence type="ECO:0000313" key="2">
    <source>
        <dbReference type="EMBL" id="CDN49395.1"/>
    </source>
</evidence>
<keyword evidence="2" id="KW-0560">Oxidoreductase</keyword>
<dbReference type="InterPro" id="IPR029032">
    <property type="entry name" value="AhpD-like"/>
</dbReference>
<dbReference type="HOGENOM" id="CLU_082760_6_2_5"/>
<dbReference type="KEGG" id="ngg:RG540_CH32310"/>
<dbReference type="GO" id="GO:0051920">
    <property type="term" value="F:peroxiredoxin activity"/>
    <property type="evidence" value="ECO:0007669"/>
    <property type="project" value="InterPro"/>
</dbReference>
<dbReference type="Pfam" id="PF02627">
    <property type="entry name" value="CMD"/>
    <property type="match status" value="1"/>
</dbReference>
<dbReference type="RefSeq" id="WP_038589866.1">
    <property type="nucleotide sequence ID" value="NZ_HG938353.1"/>
</dbReference>
<dbReference type="OrthoDB" id="9801997at2"/>
<keyword evidence="3" id="KW-1185">Reference proteome</keyword>
<dbReference type="AlphaFoldDB" id="A0A068SWJ5"/>
<dbReference type="PATRIC" id="fig|1028800.3.peg.3281"/>
<accession>A0A068SWJ5</accession>
<dbReference type="EMBL" id="HG938353">
    <property type="protein sequence ID" value="CDN49395.1"/>
    <property type="molecule type" value="Genomic_DNA"/>
</dbReference>
<dbReference type="Proteomes" id="UP000028181">
    <property type="component" value="Chromosome I"/>
</dbReference>
<dbReference type="InterPro" id="IPR003779">
    <property type="entry name" value="CMD-like"/>
</dbReference>
<dbReference type="InterPro" id="IPR004675">
    <property type="entry name" value="AhpD_core"/>
</dbReference>
<evidence type="ECO:0000313" key="3">
    <source>
        <dbReference type="Proteomes" id="UP000028181"/>
    </source>
</evidence>